<reference evidence="1 2" key="1">
    <citation type="submission" date="2020-02" db="EMBL/GenBank/DDBJ databases">
        <title>Whole Genome Shotgun Sequence of Streptomyces sp. strain CWH03.</title>
        <authorList>
            <person name="Dohra H."/>
            <person name="Kodani S."/>
            <person name="Yamamura H."/>
        </authorList>
    </citation>
    <scope>NUCLEOTIDE SEQUENCE [LARGE SCALE GENOMIC DNA]</scope>
    <source>
        <strain evidence="1 2">CWH03</strain>
    </source>
</reference>
<dbReference type="AlphaFoldDB" id="A0A6A0B2F0"/>
<sequence>MGGVEAFPEADQVCVQDSLGFLCGQVADEHVAGEAVGEGEQGASLDLRGGWCCAFVGRAVLGGLRDEAGEEVLEGRVAVSQRAGEWLGDCGLGDECKPDPCFGAVFFAEQGDLVGCVAQGGGR</sequence>
<evidence type="ECO:0000313" key="1">
    <source>
        <dbReference type="EMBL" id="GFH37957.1"/>
    </source>
</evidence>
<accession>A0A6A0B2F0</accession>
<name>A0A6A0B2F0_9ACTN</name>
<organism evidence="1 2">
    <name type="scientific">Streptomyces pacificus</name>
    <dbReference type="NCBI Taxonomy" id="2705029"/>
    <lineage>
        <taxon>Bacteria</taxon>
        <taxon>Bacillati</taxon>
        <taxon>Actinomycetota</taxon>
        <taxon>Actinomycetes</taxon>
        <taxon>Kitasatosporales</taxon>
        <taxon>Streptomycetaceae</taxon>
        <taxon>Streptomyces</taxon>
    </lineage>
</organism>
<dbReference type="Proteomes" id="UP000484988">
    <property type="component" value="Unassembled WGS sequence"/>
</dbReference>
<dbReference type="EMBL" id="BLLG01000013">
    <property type="protein sequence ID" value="GFH37957.1"/>
    <property type="molecule type" value="Genomic_DNA"/>
</dbReference>
<gene>
    <name evidence="1" type="ORF">SCWH03_41970</name>
</gene>
<keyword evidence="2" id="KW-1185">Reference proteome</keyword>
<proteinExistence type="predicted"/>
<comment type="caution">
    <text evidence="1">The sequence shown here is derived from an EMBL/GenBank/DDBJ whole genome shotgun (WGS) entry which is preliminary data.</text>
</comment>
<evidence type="ECO:0000313" key="2">
    <source>
        <dbReference type="Proteomes" id="UP000484988"/>
    </source>
</evidence>
<protein>
    <submittedName>
        <fullName evidence="1">Uncharacterized protein</fullName>
    </submittedName>
</protein>